<feature type="domain" description="2TM" evidence="2">
    <location>
        <begin position="8"/>
        <end position="74"/>
    </location>
</feature>
<gene>
    <name evidence="3" type="ORF">LDX50_27455</name>
</gene>
<comment type="caution">
    <text evidence="3">The sequence shown here is derived from an EMBL/GenBank/DDBJ whole genome shotgun (WGS) entry which is preliminary data.</text>
</comment>
<keyword evidence="4" id="KW-1185">Reference proteome</keyword>
<sequence>MNPEVYEKTRRLVKALNFFMIHIFLYISANIALALYTFGDIRSRWGWLFLIVCWAIALIYHGLLVYGIDPMNKQRRNPQLLSAMFKLIGV</sequence>
<dbReference type="InterPro" id="IPR025698">
    <property type="entry name" value="2TM_dom"/>
</dbReference>
<feature type="transmembrane region" description="Helical" evidence="1">
    <location>
        <begin position="45"/>
        <end position="66"/>
    </location>
</feature>
<name>A0A9X1HVX4_9BACT</name>
<dbReference type="RefSeq" id="WP_225699573.1">
    <property type="nucleotide sequence ID" value="NZ_JAIXNE010000006.1"/>
</dbReference>
<protein>
    <submittedName>
        <fullName evidence="3">2TM domain-containing protein</fullName>
    </submittedName>
</protein>
<dbReference type="AlphaFoldDB" id="A0A9X1HVX4"/>
<dbReference type="Proteomes" id="UP001139409">
    <property type="component" value="Unassembled WGS sequence"/>
</dbReference>
<dbReference type="Pfam" id="PF13239">
    <property type="entry name" value="2TM"/>
    <property type="match status" value="1"/>
</dbReference>
<evidence type="ECO:0000256" key="1">
    <source>
        <dbReference type="SAM" id="Phobius"/>
    </source>
</evidence>
<evidence type="ECO:0000313" key="4">
    <source>
        <dbReference type="Proteomes" id="UP001139409"/>
    </source>
</evidence>
<proteinExistence type="predicted"/>
<dbReference type="EMBL" id="JAIXNE010000006">
    <property type="protein sequence ID" value="MCA6078641.1"/>
    <property type="molecule type" value="Genomic_DNA"/>
</dbReference>
<evidence type="ECO:0000313" key="3">
    <source>
        <dbReference type="EMBL" id="MCA6078641.1"/>
    </source>
</evidence>
<keyword evidence="1" id="KW-0472">Membrane</keyword>
<keyword evidence="1" id="KW-0812">Transmembrane</keyword>
<reference evidence="3" key="1">
    <citation type="submission" date="2021-09" db="EMBL/GenBank/DDBJ databases">
        <title>Fulvivirga sp. isolated from coastal sediment.</title>
        <authorList>
            <person name="Yu H."/>
        </authorList>
    </citation>
    <scope>NUCLEOTIDE SEQUENCE</scope>
    <source>
        <strain evidence="3">1062</strain>
    </source>
</reference>
<keyword evidence="1" id="KW-1133">Transmembrane helix</keyword>
<organism evidence="3 4">
    <name type="scientific">Fulvivirga sedimenti</name>
    <dbReference type="NCBI Taxonomy" id="2879465"/>
    <lineage>
        <taxon>Bacteria</taxon>
        <taxon>Pseudomonadati</taxon>
        <taxon>Bacteroidota</taxon>
        <taxon>Cytophagia</taxon>
        <taxon>Cytophagales</taxon>
        <taxon>Fulvivirgaceae</taxon>
        <taxon>Fulvivirga</taxon>
    </lineage>
</organism>
<evidence type="ECO:0000259" key="2">
    <source>
        <dbReference type="Pfam" id="PF13239"/>
    </source>
</evidence>
<accession>A0A9X1HVX4</accession>
<feature type="transmembrane region" description="Helical" evidence="1">
    <location>
        <begin position="12"/>
        <end position="39"/>
    </location>
</feature>